<dbReference type="EMBL" id="JAUSZI010000002">
    <property type="protein sequence ID" value="MDQ1032783.1"/>
    <property type="molecule type" value="Genomic_DNA"/>
</dbReference>
<evidence type="ECO:0008006" key="3">
    <source>
        <dbReference type="Google" id="ProtNLM"/>
    </source>
</evidence>
<organism evidence="1 2">
    <name type="scientific">Streptomyces umbrinus</name>
    <dbReference type="NCBI Taxonomy" id="67370"/>
    <lineage>
        <taxon>Bacteria</taxon>
        <taxon>Bacillati</taxon>
        <taxon>Actinomycetota</taxon>
        <taxon>Actinomycetes</taxon>
        <taxon>Kitasatosporales</taxon>
        <taxon>Streptomycetaceae</taxon>
        <taxon>Streptomyces</taxon>
        <taxon>Streptomyces phaeochromogenes group</taxon>
    </lineage>
</organism>
<name>A0ABU0TAR0_9ACTN</name>
<sequence>MKAGGSLPAGEGELVVQGEDLGVWIAAQRAGWDKLMPAQRYLLETLGIEPPAEGQTLGPVRRSQDERWNTDFASARQFHAREGHLRPLVSTSN</sequence>
<evidence type="ECO:0000313" key="1">
    <source>
        <dbReference type="EMBL" id="MDQ1032783.1"/>
    </source>
</evidence>
<dbReference type="Proteomes" id="UP001230328">
    <property type="component" value="Unassembled WGS sequence"/>
</dbReference>
<proteinExistence type="predicted"/>
<reference evidence="1 2" key="1">
    <citation type="submission" date="2023-07" db="EMBL/GenBank/DDBJ databases">
        <title>Comparative genomics of wheat-associated soil bacteria to identify genetic determinants of phenazine resistance.</title>
        <authorList>
            <person name="Mouncey N."/>
        </authorList>
    </citation>
    <scope>NUCLEOTIDE SEQUENCE [LARGE SCALE GENOMIC DNA]</scope>
    <source>
        <strain evidence="1 2">V2I4</strain>
    </source>
</reference>
<comment type="caution">
    <text evidence="1">The sequence shown here is derived from an EMBL/GenBank/DDBJ whole genome shotgun (WGS) entry which is preliminary data.</text>
</comment>
<keyword evidence="2" id="KW-1185">Reference proteome</keyword>
<evidence type="ECO:0000313" key="2">
    <source>
        <dbReference type="Proteomes" id="UP001230328"/>
    </source>
</evidence>
<dbReference type="RefSeq" id="WP_307529766.1">
    <property type="nucleotide sequence ID" value="NZ_JAUSZI010000002.1"/>
</dbReference>
<gene>
    <name evidence="1" type="ORF">QF035_010365</name>
</gene>
<accession>A0ABU0TAR0</accession>
<protein>
    <recommendedName>
        <fullName evidence="3">Helicase</fullName>
    </recommendedName>
</protein>